<gene>
    <name evidence="3" type="ORF">GCM10009093_25070</name>
</gene>
<keyword evidence="4" id="KW-1185">Reference proteome</keyword>
<feature type="signal peptide" evidence="1">
    <location>
        <begin position="1"/>
        <end position="28"/>
    </location>
</feature>
<dbReference type="Pfam" id="PF13372">
    <property type="entry name" value="Alginate_exp"/>
    <property type="match status" value="1"/>
</dbReference>
<evidence type="ECO:0000313" key="3">
    <source>
        <dbReference type="EMBL" id="GAA0397390.1"/>
    </source>
</evidence>
<evidence type="ECO:0000259" key="2">
    <source>
        <dbReference type="Pfam" id="PF13372"/>
    </source>
</evidence>
<accession>A0ABN0YJ81</accession>
<reference evidence="3 4" key="1">
    <citation type="journal article" date="2019" name="Int. J. Syst. Evol. Microbiol.">
        <title>The Global Catalogue of Microorganisms (GCM) 10K type strain sequencing project: providing services to taxonomists for standard genome sequencing and annotation.</title>
        <authorList>
            <consortium name="The Broad Institute Genomics Platform"/>
            <consortium name="The Broad Institute Genome Sequencing Center for Infectious Disease"/>
            <person name="Wu L."/>
            <person name="Ma J."/>
        </authorList>
    </citation>
    <scope>NUCLEOTIDE SEQUENCE [LARGE SCALE GENOMIC DNA]</scope>
    <source>
        <strain evidence="3 4">JCM 13476</strain>
    </source>
</reference>
<keyword evidence="1" id="KW-0732">Signal</keyword>
<proteinExistence type="predicted"/>
<comment type="caution">
    <text evidence="3">The sequence shown here is derived from an EMBL/GenBank/DDBJ whole genome shotgun (WGS) entry which is preliminary data.</text>
</comment>
<dbReference type="RefSeq" id="WP_167177817.1">
    <property type="nucleotide sequence ID" value="NZ_BAAAEJ010000008.1"/>
</dbReference>
<dbReference type="InterPro" id="IPR025388">
    <property type="entry name" value="Alginate_export_dom"/>
</dbReference>
<evidence type="ECO:0000256" key="1">
    <source>
        <dbReference type="SAM" id="SignalP"/>
    </source>
</evidence>
<sequence>MTSTFVWRGSTCALALLAACAIAPMASAQSSSAQSSAAPVFAPMSYDDDFSHLADPALRDSMWAKLKYIPIGDQAYLTLGGEARIRTETREHLDFGRGVEDDGFDLQHRLRLWGDLNITPNLRVFGELQATGTNGDNVPTRNPVDHNNIEGHQLFVEASTTFGDNGSVFVRGGRQEILIGKGRLFDPRNGPNTRRAYDALRVQATNGDWRYGALAGKTVSDLPGEWNNETNDGFKFYSAQAARRISGFAGQGEIEFLYLRTEQDTARVPDFAGERDTFSVRVGARKDALTYDVEAMLQGGETFNGKDVEAWFLGAEATYQLKGAWNPRLGTRFEFGSGDKDPNDNTSQTFDPLWGRGQSFTPEFGYSNMMQAGVNVNVNPMPKLSANVGVTVLQRLSKDDGVYSLAPALMRGAYEGQSRDVGLRTTTRFDYTFNSHVAAGFLINHVKAGDFLKETGSNEDLFYTSIFVTTRF</sequence>
<name>A0ABN0YJ81_9CAUL</name>
<dbReference type="SUPFAM" id="SSF56935">
    <property type="entry name" value="Porins"/>
    <property type="match status" value="1"/>
</dbReference>
<feature type="domain" description="Alginate export" evidence="2">
    <location>
        <begin position="76"/>
        <end position="458"/>
    </location>
</feature>
<dbReference type="EMBL" id="BAAAEJ010000008">
    <property type="protein sequence ID" value="GAA0397390.1"/>
    <property type="molecule type" value="Genomic_DNA"/>
</dbReference>
<protein>
    <submittedName>
        <fullName evidence="3">Alginate export family protein</fullName>
    </submittedName>
</protein>
<dbReference type="InterPro" id="IPR053728">
    <property type="entry name" value="Alginate_Permeability_Chnl"/>
</dbReference>
<dbReference type="Proteomes" id="UP001500791">
    <property type="component" value="Unassembled WGS sequence"/>
</dbReference>
<feature type="chain" id="PRO_5045075260" evidence="1">
    <location>
        <begin position="29"/>
        <end position="472"/>
    </location>
</feature>
<dbReference type="Gene3D" id="2.40.160.100">
    <property type="match status" value="1"/>
</dbReference>
<evidence type="ECO:0000313" key="4">
    <source>
        <dbReference type="Proteomes" id="UP001500791"/>
    </source>
</evidence>
<organism evidence="3 4">
    <name type="scientific">Brevundimonas terrae</name>
    <dbReference type="NCBI Taxonomy" id="363631"/>
    <lineage>
        <taxon>Bacteria</taxon>
        <taxon>Pseudomonadati</taxon>
        <taxon>Pseudomonadota</taxon>
        <taxon>Alphaproteobacteria</taxon>
        <taxon>Caulobacterales</taxon>
        <taxon>Caulobacteraceae</taxon>
        <taxon>Brevundimonas</taxon>
    </lineage>
</organism>